<dbReference type="RefSeq" id="WP_008778786.1">
    <property type="nucleotide sequence ID" value="NZ_AP019729.1"/>
</dbReference>
<proteinExistence type="predicted"/>
<name>A0AAP2VL59_PARDI</name>
<dbReference type="Proteomes" id="UP001198806">
    <property type="component" value="Unassembled WGS sequence"/>
</dbReference>
<comment type="caution">
    <text evidence="1">The sequence shown here is derived from an EMBL/GenBank/DDBJ whole genome shotgun (WGS) entry which is preliminary data.</text>
</comment>
<reference evidence="1" key="1">
    <citation type="submission" date="2021-10" db="EMBL/GenBank/DDBJ databases">
        <title>Collection of gut derived symbiotic bacterial strains cultured from healthy donors.</title>
        <authorList>
            <person name="Lin H."/>
            <person name="Littmann E."/>
            <person name="Kohout C."/>
            <person name="Pamer E.G."/>
        </authorList>
    </citation>
    <scope>NUCLEOTIDE SEQUENCE</scope>
    <source>
        <strain evidence="1">DFI.2.94</strain>
    </source>
</reference>
<evidence type="ECO:0000313" key="1">
    <source>
        <dbReference type="EMBL" id="MCB6518374.1"/>
    </source>
</evidence>
<dbReference type="EMBL" id="JAJCNI010000012">
    <property type="protein sequence ID" value="MCB6518374.1"/>
    <property type="molecule type" value="Genomic_DNA"/>
</dbReference>
<organism evidence="1 2">
    <name type="scientific">Parabacteroides distasonis</name>
    <dbReference type="NCBI Taxonomy" id="823"/>
    <lineage>
        <taxon>Bacteria</taxon>
        <taxon>Pseudomonadati</taxon>
        <taxon>Bacteroidota</taxon>
        <taxon>Bacteroidia</taxon>
        <taxon>Bacteroidales</taxon>
        <taxon>Tannerellaceae</taxon>
        <taxon>Parabacteroides</taxon>
    </lineage>
</organism>
<protein>
    <submittedName>
        <fullName evidence="1">Uncharacterized protein</fullName>
    </submittedName>
</protein>
<sequence length="52" mass="5941">MDSLFIKQERLLAQTSTRIIRIADLPDSFILADNMEFASGKKLPLWIVGLTY</sequence>
<accession>A0AAP2VL59</accession>
<gene>
    <name evidence="1" type="ORF">LI194_11260</name>
</gene>
<dbReference type="AlphaFoldDB" id="A0AAP2VL59"/>
<evidence type="ECO:0000313" key="2">
    <source>
        <dbReference type="Proteomes" id="UP001198806"/>
    </source>
</evidence>